<protein>
    <submittedName>
        <fullName evidence="1">Uncharacterized protein</fullName>
    </submittedName>
</protein>
<evidence type="ECO:0000313" key="1">
    <source>
        <dbReference type="EMBL" id="OWZ17339.1"/>
    </source>
</evidence>
<evidence type="ECO:0000313" key="2">
    <source>
        <dbReference type="Proteomes" id="UP000198211"/>
    </source>
</evidence>
<sequence length="75" mass="8727">MSYSIDLRWRDIVLMYLYSIDKAIVTSVPGYSERSLNLWYQQSRAAHEEALNLERVINIFQLRIVEASPVPTAQP</sequence>
<name>A0A225WJN4_9STRA</name>
<dbReference type="Proteomes" id="UP000198211">
    <property type="component" value="Unassembled WGS sequence"/>
</dbReference>
<gene>
    <name evidence="1" type="ORF">PHMEG_0008733</name>
</gene>
<keyword evidence="2" id="KW-1185">Reference proteome</keyword>
<accession>A0A225WJN4</accession>
<dbReference type="EMBL" id="NBNE01000771">
    <property type="protein sequence ID" value="OWZ17339.1"/>
    <property type="molecule type" value="Genomic_DNA"/>
</dbReference>
<reference evidence="2" key="1">
    <citation type="submission" date="2017-03" db="EMBL/GenBank/DDBJ databases">
        <title>Phytopthora megakarya and P. palmivora, two closely related causual agents of cacao black pod achieved similar genome size and gene model numbers by different mechanisms.</title>
        <authorList>
            <person name="Ali S."/>
            <person name="Shao J."/>
            <person name="Larry D.J."/>
            <person name="Kronmiller B."/>
            <person name="Shen D."/>
            <person name="Strem M.D."/>
            <person name="Melnick R.L."/>
            <person name="Guiltinan M.J."/>
            <person name="Tyler B.M."/>
            <person name="Meinhardt L.W."/>
            <person name="Bailey B.A."/>
        </authorList>
    </citation>
    <scope>NUCLEOTIDE SEQUENCE [LARGE SCALE GENOMIC DNA]</scope>
    <source>
        <strain evidence="2">zdho120</strain>
    </source>
</reference>
<organism evidence="1 2">
    <name type="scientific">Phytophthora megakarya</name>
    <dbReference type="NCBI Taxonomy" id="4795"/>
    <lineage>
        <taxon>Eukaryota</taxon>
        <taxon>Sar</taxon>
        <taxon>Stramenopiles</taxon>
        <taxon>Oomycota</taxon>
        <taxon>Peronosporomycetes</taxon>
        <taxon>Peronosporales</taxon>
        <taxon>Peronosporaceae</taxon>
        <taxon>Phytophthora</taxon>
    </lineage>
</organism>
<comment type="caution">
    <text evidence="1">The sequence shown here is derived from an EMBL/GenBank/DDBJ whole genome shotgun (WGS) entry which is preliminary data.</text>
</comment>
<proteinExistence type="predicted"/>
<dbReference type="AlphaFoldDB" id="A0A225WJN4"/>